<dbReference type="AlphaFoldDB" id="A0A9D4W389"/>
<evidence type="ECO:0000256" key="6">
    <source>
        <dbReference type="ARBA" id="ARBA00023136"/>
    </source>
</evidence>
<evidence type="ECO:0000256" key="7">
    <source>
        <dbReference type="ARBA" id="ARBA00023294"/>
    </source>
</evidence>
<gene>
    <name evidence="9" type="ORF">KIW84_060621</name>
</gene>
<keyword evidence="7" id="KW-0927">Auxin signaling pathway</keyword>
<evidence type="ECO:0000256" key="8">
    <source>
        <dbReference type="SAM" id="MobiDB-lite"/>
    </source>
</evidence>
<keyword evidence="10" id="KW-1185">Reference proteome</keyword>
<dbReference type="GO" id="GO:0009734">
    <property type="term" value="P:auxin-activated signaling pathway"/>
    <property type="evidence" value="ECO:0007669"/>
    <property type="project" value="UniProtKB-KW"/>
</dbReference>
<comment type="function">
    <text evidence="1">Involved in auxin transport. Regulator of the auxin signaling pathway.</text>
</comment>
<keyword evidence="5" id="KW-1003">Cell membrane</keyword>
<evidence type="ECO:0000256" key="5">
    <source>
        <dbReference type="ARBA" id="ARBA00022475"/>
    </source>
</evidence>
<comment type="subcellular location">
    <subcellularLocation>
        <location evidence="2">Cell membrane</location>
    </subcellularLocation>
</comment>
<dbReference type="InterPro" id="IPR039621">
    <property type="entry name" value="BG1-like"/>
</dbReference>
<protein>
    <recommendedName>
        <fullName evidence="11">Protein BIG GRAIN 1-like B</fullName>
    </recommendedName>
</protein>
<dbReference type="EMBL" id="JAMSHJ010000006">
    <property type="protein sequence ID" value="KAI5393565.1"/>
    <property type="molecule type" value="Genomic_DNA"/>
</dbReference>
<evidence type="ECO:0000256" key="1">
    <source>
        <dbReference type="ARBA" id="ARBA00002281"/>
    </source>
</evidence>
<dbReference type="PANTHER" id="PTHR33541:SF12">
    <property type="entry name" value="PROTEIN BIG GRAIN 1-LIKE A"/>
    <property type="match status" value="1"/>
</dbReference>
<proteinExistence type="inferred from homology"/>
<dbReference type="GO" id="GO:0005886">
    <property type="term" value="C:plasma membrane"/>
    <property type="evidence" value="ECO:0007669"/>
    <property type="project" value="UniProtKB-SubCell"/>
</dbReference>
<evidence type="ECO:0000256" key="2">
    <source>
        <dbReference type="ARBA" id="ARBA00004236"/>
    </source>
</evidence>
<dbReference type="PANTHER" id="PTHR33541">
    <property type="entry name" value="PROTEIN BIG GRAIN 1-LIKE A-RELATED"/>
    <property type="match status" value="1"/>
</dbReference>
<feature type="region of interest" description="Disordered" evidence="8">
    <location>
        <begin position="136"/>
        <end position="168"/>
    </location>
</feature>
<comment type="similarity">
    <text evidence="3">Belongs to the BIG GRAIN 1 (BG1) plant protein family.</text>
</comment>
<evidence type="ECO:0000256" key="3">
    <source>
        <dbReference type="ARBA" id="ARBA00010067"/>
    </source>
</evidence>
<name>A0A9D4W389_PEA</name>
<organism evidence="9 10">
    <name type="scientific">Pisum sativum</name>
    <name type="common">Garden pea</name>
    <name type="synonym">Lathyrus oleraceus</name>
    <dbReference type="NCBI Taxonomy" id="3888"/>
    <lineage>
        <taxon>Eukaryota</taxon>
        <taxon>Viridiplantae</taxon>
        <taxon>Streptophyta</taxon>
        <taxon>Embryophyta</taxon>
        <taxon>Tracheophyta</taxon>
        <taxon>Spermatophyta</taxon>
        <taxon>Magnoliopsida</taxon>
        <taxon>eudicotyledons</taxon>
        <taxon>Gunneridae</taxon>
        <taxon>Pentapetalae</taxon>
        <taxon>rosids</taxon>
        <taxon>fabids</taxon>
        <taxon>Fabales</taxon>
        <taxon>Fabaceae</taxon>
        <taxon>Papilionoideae</taxon>
        <taxon>50 kb inversion clade</taxon>
        <taxon>NPAAA clade</taxon>
        <taxon>Hologalegina</taxon>
        <taxon>IRL clade</taxon>
        <taxon>Fabeae</taxon>
        <taxon>Lathyrus</taxon>
    </lineage>
</organism>
<reference evidence="9 10" key="1">
    <citation type="journal article" date="2022" name="Nat. Genet.">
        <title>Improved pea reference genome and pan-genome highlight genomic features and evolutionary characteristics.</title>
        <authorList>
            <person name="Yang T."/>
            <person name="Liu R."/>
            <person name="Luo Y."/>
            <person name="Hu S."/>
            <person name="Wang D."/>
            <person name="Wang C."/>
            <person name="Pandey M.K."/>
            <person name="Ge S."/>
            <person name="Xu Q."/>
            <person name="Li N."/>
            <person name="Li G."/>
            <person name="Huang Y."/>
            <person name="Saxena R.K."/>
            <person name="Ji Y."/>
            <person name="Li M."/>
            <person name="Yan X."/>
            <person name="He Y."/>
            <person name="Liu Y."/>
            <person name="Wang X."/>
            <person name="Xiang C."/>
            <person name="Varshney R.K."/>
            <person name="Ding H."/>
            <person name="Gao S."/>
            <person name="Zong X."/>
        </authorList>
    </citation>
    <scope>NUCLEOTIDE SEQUENCE [LARGE SCALE GENOMIC DNA]</scope>
    <source>
        <strain evidence="9 10">cv. Zhongwan 6</strain>
    </source>
</reference>
<dbReference type="Gramene" id="Psat06G0062100-T1">
    <property type="protein sequence ID" value="KAI5393565.1"/>
    <property type="gene ID" value="KIW84_060621"/>
</dbReference>
<comment type="caution">
    <text evidence="9">The sequence shown here is derived from an EMBL/GenBank/DDBJ whole genome shotgun (WGS) entry which is preliminary data.</text>
</comment>
<evidence type="ECO:0000313" key="10">
    <source>
        <dbReference type="Proteomes" id="UP001058974"/>
    </source>
</evidence>
<keyword evidence="6" id="KW-0472">Membrane</keyword>
<evidence type="ECO:0008006" key="11">
    <source>
        <dbReference type="Google" id="ProtNLM"/>
    </source>
</evidence>
<dbReference type="Proteomes" id="UP001058974">
    <property type="component" value="Chromosome 6"/>
</dbReference>
<feature type="compositionally biased region" description="Low complexity" evidence="8">
    <location>
        <begin position="136"/>
        <end position="152"/>
    </location>
</feature>
<accession>A0A9D4W389</accession>
<evidence type="ECO:0000313" key="9">
    <source>
        <dbReference type="EMBL" id="KAI5393565.1"/>
    </source>
</evidence>
<feature type="non-terminal residue" evidence="9">
    <location>
        <position position="1"/>
    </location>
</feature>
<sequence length="377" mass="43109">QPIHTSSHFLIQFPYNFNFLVLLFPHQIPCMAKMYKLEKTSTKHDRFLNPSFSSTLLDQIYRSIDDGEKKSPTETTTFYAQQKPTVINKLKTDTKHINNKPKTDKVVPVVKKPDNRKFHHRDHEQDALFFSSTSISSDSSSAGFSSDTDSLSRAFIPPRPKPVRTSQSFRFESERQRNHVFDGFRETKQGTENRGEEAILIKSKSRAVKIYNNLKKVKQPISPGGRLTSFLNSLFHNNNNEKKTKGSSRCKDERKVASTTCSSASSFSRSCLSKTASFCHRDNYKTVRFCGVEEGRVKVEEATRKFLNEYRCNSHKKKNDLVLLKDLCVNQNDDEEDDDDVASCASSDLFELDHLGVLGDERFCEELPVYGTTRVKC</sequence>
<evidence type="ECO:0000256" key="4">
    <source>
        <dbReference type="ARBA" id="ARBA00022448"/>
    </source>
</evidence>
<keyword evidence="4" id="KW-0813">Transport</keyword>